<dbReference type="GO" id="GO:0032259">
    <property type="term" value="P:methylation"/>
    <property type="evidence" value="ECO:0007669"/>
    <property type="project" value="UniProtKB-KW"/>
</dbReference>
<proteinExistence type="predicted"/>
<dbReference type="EC" id="2.1.1.-" evidence="1"/>
<dbReference type="RefSeq" id="WP_379735681.1">
    <property type="nucleotide sequence ID" value="NZ_JBHRVV010000001.1"/>
</dbReference>
<accession>A0ABV7PN33</accession>
<reference evidence="2" key="1">
    <citation type="journal article" date="2019" name="Int. J. Syst. Evol. Microbiol.">
        <title>The Global Catalogue of Microorganisms (GCM) 10K type strain sequencing project: providing services to taxonomists for standard genome sequencing and annotation.</title>
        <authorList>
            <consortium name="The Broad Institute Genomics Platform"/>
            <consortium name="The Broad Institute Genome Sequencing Center for Infectious Disease"/>
            <person name="Wu L."/>
            <person name="Ma J."/>
        </authorList>
    </citation>
    <scope>NUCLEOTIDE SEQUENCE [LARGE SCALE GENOMIC DNA]</scope>
    <source>
        <strain evidence="2">CCM 7480</strain>
    </source>
</reference>
<dbReference type="Proteomes" id="UP001595665">
    <property type="component" value="Unassembled WGS sequence"/>
</dbReference>
<organism evidence="1 2">
    <name type="scientific">Massilia haematophila</name>
    <dbReference type="NCBI Taxonomy" id="457923"/>
    <lineage>
        <taxon>Bacteria</taxon>
        <taxon>Pseudomonadati</taxon>
        <taxon>Pseudomonadota</taxon>
        <taxon>Betaproteobacteria</taxon>
        <taxon>Burkholderiales</taxon>
        <taxon>Oxalobacteraceae</taxon>
        <taxon>Telluria group</taxon>
        <taxon>Massilia</taxon>
    </lineage>
</organism>
<keyword evidence="2" id="KW-1185">Reference proteome</keyword>
<protein>
    <submittedName>
        <fullName evidence="1">Flagellin lysine-N-methylase</fullName>
        <ecNumber evidence="1">2.1.1.-</ecNumber>
    </submittedName>
</protein>
<comment type="caution">
    <text evidence="1">The sequence shown here is derived from an EMBL/GenBank/DDBJ whole genome shotgun (WGS) entry which is preliminary data.</text>
</comment>
<name>A0ABV7PN33_9BURK</name>
<keyword evidence="1" id="KW-0282">Flagellum</keyword>
<keyword evidence="1" id="KW-0966">Cell projection</keyword>
<evidence type="ECO:0000313" key="1">
    <source>
        <dbReference type="EMBL" id="MFC3459157.1"/>
    </source>
</evidence>
<sequence>MAILHPSRSLTALVPQYVSRFSCIGPSCEDSCCAGWRVTIDKKTFNAYRQSNHPELKPVFESKVKRTRSEGGDTSYARIELDEESADCPLMQERLCSVQKNLNESYLSHTCFSYPRTTRHFANSVEQSLTLSCPEAARQALLHPDAFDFVENKIMVRDSTAGSIQPKHGLSIDMMNEIRIFCFQLMRSEGLALWEKMAVLGVFCESLTTAIQDHQQQRIPALIEELIVGLEQGAITTALKDLQPNHEAQALVFATLWSTKLSTTHSSSQREILAMIARGIGTDEARGVARQEAIVAHYRRGIERLPAALRDAPFMLEHYVLNEMFSNLFPFGDTTPYESYLRLASRFGMVRFMLAAQCAGGEELPSPALLARTVQVFCRRFQHDRNFAANTSQALHNTGWHRLEKVYGFLRF</sequence>
<dbReference type="EMBL" id="JBHRVV010000001">
    <property type="protein sequence ID" value="MFC3459157.1"/>
    <property type="molecule type" value="Genomic_DNA"/>
</dbReference>
<dbReference type="GO" id="GO:0008168">
    <property type="term" value="F:methyltransferase activity"/>
    <property type="evidence" value="ECO:0007669"/>
    <property type="project" value="UniProtKB-KW"/>
</dbReference>
<gene>
    <name evidence="1" type="primary">fliB</name>
    <name evidence="1" type="ORF">ACFOPH_13020</name>
</gene>
<keyword evidence="1" id="KW-0969">Cilium</keyword>
<keyword evidence="1" id="KW-0808">Transferase</keyword>
<keyword evidence="1" id="KW-0489">Methyltransferase</keyword>
<dbReference type="NCBIfam" id="NF038110">
    <property type="entry name" value="Lys_methyl_FliB"/>
    <property type="match status" value="1"/>
</dbReference>
<evidence type="ECO:0000313" key="2">
    <source>
        <dbReference type="Proteomes" id="UP001595665"/>
    </source>
</evidence>